<dbReference type="EMBL" id="LR536452">
    <property type="protein sequence ID" value="VFU17665.1"/>
    <property type="molecule type" value="Genomic_DNA"/>
</dbReference>
<dbReference type="KEGG" id="mtun:MTUNDRAET4_0182.2"/>
<accession>A0A4U8Z7R0</accession>
<sequence length="297" mass="32829">MFRESLEQKAHVAPREEITSADFARNDSEGLCTRPYLHAACEAFWRITDQMPATADGSFGGELSSDDDAEFERFAELLRERRRICHAVAATPANSMESLTTKKEIVYEITREEGASETANRLIASLFADFDRLMGTRSVGQVKRLAKRMEGMDACVAASESDDSHLFSACIGFWQVWESAERLWEEIESIEIGGGQVPIEADGKASECLGALEASIVALTEKEARSVDGIVAKMEVFAISLLFQDCMEGLRLLAASLFDDLDRVIAAYRPDTRTSFCKGVSDRRTVVGKDFLAVGKR</sequence>
<organism evidence="1 2">
    <name type="scientific">Methylocella tundrae</name>
    <dbReference type="NCBI Taxonomy" id="227605"/>
    <lineage>
        <taxon>Bacteria</taxon>
        <taxon>Pseudomonadati</taxon>
        <taxon>Pseudomonadota</taxon>
        <taxon>Alphaproteobacteria</taxon>
        <taxon>Hyphomicrobiales</taxon>
        <taxon>Beijerinckiaceae</taxon>
        <taxon>Methylocella</taxon>
    </lineage>
</organism>
<geneLocation type="plasmid" evidence="1 2">
    <name>3</name>
</geneLocation>
<reference evidence="1 2" key="1">
    <citation type="submission" date="2019-03" db="EMBL/GenBank/DDBJ databases">
        <authorList>
            <person name="Kox A.R. M."/>
        </authorList>
    </citation>
    <scope>NUCLEOTIDE SEQUENCE [LARGE SCALE GENOMIC DNA]</scope>
    <source>
        <strain evidence="1">MTUNDRAET4 annotated genome</strain>
        <plasmid evidence="2">3</plasmid>
    </source>
</reference>
<gene>
    <name evidence="1" type="ORF">MTUNDRAET4_0182</name>
</gene>
<dbReference type="Proteomes" id="UP000294360">
    <property type="component" value="Plasmid 3"/>
</dbReference>
<evidence type="ECO:0000313" key="2">
    <source>
        <dbReference type="Proteomes" id="UP000294360"/>
    </source>
</evidence>
<name>A0A4U8Z7R0_METTU</name>
<protein>
    <submittedName>
        <fullName evidence="1">Uncharacterized protein</fullName>
    </submittedName>
</protein>
<evidence type="ECO:0000313" key="1">
    <source>
        <dbReference type="EMBL" id="VFU17665.1"/>
    </source>
</evidence>
<dbReference type="AlphaFoldDB" id="A0A4U8Z7R0"/>
<proteinExistence type="predicted"/>
<dbReference type="RefSeq" id="WP_134493447.1">
    <property type="nucleotide sequence ID" value="NZ_LR536452.1"/>
</dbReference>
<keyword evidence="1" id="KW-0614">Plasmid</keyword>